<dbReference type="Proteomes" id="UP000250043">
    <property type="component" value="Unassembled WGS sequence"/>
</dbReference>
<dbReference type="EMBL" id="KV722332">
    <property type="protein sequence ID" value="OCH96126.1"/>
    <property type="molecule type" value="Genomic_DNA"/>
</dbReference>
<name>A0A8E2J6X7_9APHY</name>
<accession>A0A8E2J6X7</accession>
<evidence type="ECO:0000313" key="1">
    <source>
        <dbReference type="EMBL" id="OCH96126.1"/>
    </source>
</evidence>
<dbReference type="AlphaFoldDB" id="A0A8E2J6X7"/>
<reference evidence="1 2" key="1">
    <citation type="submission" date="2016-07" db="EMBL/GenBank/DDBJ databases">
        <title>Draft genome of the white-rot fungus Obba rivulosa 3A-2.</title>
        <authorList>
            <consortium name="DOE Joint Genome Institute"/>
            <person name="Miettinen O."/>
            <person name="Riley R."/>
            <person name="Acob R."/>
            <person name="Barry K."/>
            <person name="Cullen D."/>
            <person name="De Vries R."/>
            <person name="Hainaut M."/>
            <person name="Hatakka A."/>
            <person name="Henrissat B."/>
            <person name="Hilden K."/>
            <person name="Kuo R."/>
            <person name="Labutti K."/>
            <person name="Lipzen A."/>
            <person name="Makela M.R."/>
            <person name="Sandor L."/>
            <person name="Spatafora J.W."/>
            <person name="Grigoriev I.V."/>
            <person name="Hibbett D.S."/>
        </authorList>
    </citation>
    <scope>NUCLEOTIDE SEQUENCE [LARGE SCALE GENOMIC DNA]</scope>
    <source>
        <strain evidence="1 2">3A-2</strain>
    </source>
</reference>
<protein>
    <submittedName>
        <fullName evidence="1">Uncharacterized protein</fullName>
    </submittedName>
</protein>
<keyword evidence="2" id="KW-1185">Reference proteome</keyword>
<evidence type="ECO:0000313" key="2">
    <source>
        <dbReference type="Proteomes" id="UP000250043"/>
    </source>
</evidence>
<organism evidence="1 2">
    <name type="scientific">Obba rivulosa</name>
    <dbReference type="NCBI Taxonomy" id="1052685"/>
    <lineage>
        <taxon>Eukaryota</taxon>
        <taxon>Fungi</taxon>
        <taxon>Dikarya</taxon>
        <taxon>Basidiomycota</taxon>
        <taxon>Agaricomycotina</taxon>
        <taxon>Agaricomycetes</taxon>
        <taxon>Polyporales</taxon>
        <taxon>Gelatoporiaceae</taxon>
        <taxon>Obba</taxon>
    </lineage>
</organism>
<proteinExistence type="predicted"/>
<gene>
    <name evidence="1" type="ORF">OBBRIDRAFT_364003</name>
</gene>
<sequence length="129" mass="15154">MAFQYPENIVVAGWMFCKKHGREYCYDFKCTCDHRMCNNTVADLDNVFQEEIEESGFSLDDRTSLNVYELGATGVAPGSEQYMCSEHRKKDCPVCFDWAAIVGREIAEEEQREKWLEKRQKYLERVDKD</sequence>
<dbReference type="OrthoDB" id="341421at2759"/>